<gene>
    <name evidence="12" type="ORF">FNZ56_01575</name>
</gene>
<accession>A0A516V2B8</accession>
<dbReference type="PANTHER" id="PTHR14969">
    <property type="entry name" value="SPHINGOSINE-1-PHOSPHATE PHOSPHOHYDROLASE"/>
    <property type="match status" value="1"/>
</dbReference>
<feature type="transmembrane region" description="Helical" evidence="10">
    <location>
        <begin position="185"/>
        <end position="206"/>
    </location>
</feature>
<name>A0A516V2B8_9GAMM</name>
<dbReference type="OrthoDB" id="9780918at2"/>
<keyword evidence="7 10" id="KW-0472">Membrane</keyword>
<dbReference type="AlphaFoldDB" id="A0A516V2B8"/>
<dbReference type="Gene3D" id="1.20.144.10">
    <property type="entry name" value="Phosphatidic acid phosphatase type 2/haloperoxidase"/>
    <property type="match status" value="1"/>
</dbReference>
<feature type="transmembrane region" description="Helical" evidence="10">
    <location>
        <begin position="212"/>
        <end position="231"/>
    </location>
</feature>
<keyword evidence="4 10" id="KW-0812">Transmembrane</keyword>
<feature type="transmembrane region" description="Helical" evidence="10">
    <location>
        <begin position="93"/>
        <end position="111"/>
    </location>
</feature>
<proteinExistence type="predicted"/>
<dbReference type="CDD" id="cd03392">
    <property type="entry name" value="PAP2_like_2"/>
    <property type="match status" value="1"/>
</dbReference>
<evidence type="ECO:0000256" key="1">
    <source>
        <dbReference type="ARBA" id="ARBA00004651"/>
    </source>
</evidence>
<protein>
    <recommendedName>
        <fullName evidence="2">undecaprenyl-diphosphate phosphatase</fullName>
        <ecNumber evidence="2">3.6.1.27</ecNumber>
    </recommendedName>
    <alternativeName>
        <fullName evidence="8">Undecaprenyl pyrophosphate phosphatase</fullName>
    </alternativeName>
</protein>
<evidence type="ECO:0000256" key="2">
    <source>
        <dbReference type="ARBA" id="ARBA00012374"/>
    </source>
</evidence>
<feature type="transmembrane region" description="Helical" evidence="10">
    <location>
        <begin position="34"/>
        <end position="52"/>
    </location>
</feature>
<feature type="domain" description="Phosphatidic acid phosphatase type 2/haloperoxidase" evidence="11">
    <location>
        <begin position="118"/>
        <end position="227"/>
    </location>
</feature>
<evidence type="ECO:0000259" key="11">
    <source>
        <dbReference type="SMART" id="SM00014"/>
    </source>
</evidence>
<evidence type="ECO:0000256" key="6">
    <source>
        <dbReference type="ARBA" id="ARBA00022989"/>
    </source>
</evidence>
<dbReference type="Pfam" id="PF01569">
    <property type="entry name" value="PAP2"/>
    <property type="match status" value="1"/>
</dbReference>
<keyword evidence="5" id="KW-0378">Hydrolase</keyword>
<feature type="transmembrane region" description="Helical" evidence="10">
    <location>
        <begin position="118"/>
        <end position="139"/>
    </location>
</feature>
<dbReference type="GO" id="GO:0050380">
    <property type="term" value="F:undecaprenyl-diphosphatase activity"/>
    <property type="evidence" value="ECO:0007669"/>
    <property type="project" value="UniProtKB-EC"/>
</dbReference>
<evidence type="ECO:0000256" key="4">
    <source>
        <dbReference type="ARBA" id="ARBA00022692"/>
    </source>
</evidence>
<evidence type="ECO:0000313" key="12">
    <source>
        <dbReference type="EMBL" id="QDQ72657.1"/>
    </source>
</evidence>
<dbReference type="SMART" id="SM00014">
    <property type="entry name" value="acidPPc"/>
    <property type="match status" value="1"/>
</dbReference>
<sequence length="240" mass="25833">MSNGNSRLPRGPAEAAAVLAEDARFGIGTLRRHGWRIALLFVLVLLPLWGFGELAEDVHAGEVFSFDRPLLEFAHSIASPGSDALALLLAKAGYAYGVVPFDVALVLFLALRRRKREGLFAGIALGGSALLNLGAKHFFGRARPDLWLSLAPETSFSFPSGHAMGSMTLAIVLSLLAWHTRWRWPVLIAALAFALAVGASRVYLGVHFPSDILAGWAAAVAWAVGVYAVVFRGTLRPWVH</sequence>
<keyword evidence="6 10" id="KW-1133">Transmembrane helix</keyword>
<keyword evidence="13" id="KW-1185">Reference proteome</keyword>
<evidence type="ECO:0000256" key="8">
    <source>
        <dbReference type="ARBA" id="ARBA00032707"/>
    </source>
</evidence>
<comment type="subcellular location">
    <subcellularLocation>
        <location evidence="1">Cell membrane</location>
        <topology evidence="1">Multi-pass membrane protein</topology>
    </subcellularLocation>
</comment>
<keyword evidence="3" id="KW-1003">Cell membrane</keyword>
<dbReference type="SUPFAM" id="SSF48317">
    <property type="entry name" value="Acid phosphatase/Vanadium-dependent haloperoxidase"/>
    <property type="match status" value="1"/>
</dbReference>
<evidence type="ECO:0000256" key="3">
    <source>
        <dbReference type="ARBA" id="ARBA00022475"/>
    </source>
</evidence>
<evidence type="ECO:0000256" key="10">
    <source>
        <dbReference type="SAM" id="Phobius"/>
    </source>
</evidence>
<dbReference type="Proteomes" id="UP000315891">
    <property type="component" value="Chromosome"/>
</dbReference>
<reference evidence="12 13" key="1">
    <citation type="submission" date="2019-07" db="EMBL/GenBank/DDBJ databases">
        <title>Lysobacter weifangensis sp. nov., isolated from bensulfuron-methyl contaminated farmland soil.</title>
        <authorList>
            <person name="Zhao H."/>
        </authorList>
    </citation>
    <scope>NUCLEOTIDE SEQUENCE [LARGE SCALE GENOMIC DNA]</scope>
    <source>
        <strain evidence="12 13">CC-Bw-6</strain>
    </source>
</reference>
<dbReference type="EC" id="3.6.1.27" evidence="2"/>
<evidence type="ECO:0000256" key="9">
    <source>
        <dbReference type="ARBA" id="ARBA00047594"/>
    </source>
</evidence>
<evidence type="ECO:0000256" key="7">
    <source>
        <dbReference type="ARBA" id="ARBA00023136"/>
    </source>
</evidence>
<evidence type="ECO:0000313" key="13">
    <source>
        <dbReference type="Proteomes" id="UP000315891"/>
    </source>
</evidence>
<dbReference type="InterPro" id="IPR036938">
    <property type="entry name" value="PAP2/HPO_sf"/>
</dbReference>
<evidence type="ECO:0000256" key="5">
    <source>
        <dbReference type="ARBA" id="ARBA00022801"/>
    </source>
</evidence>
<dbReference type="PANTHER" id="PTHR14969:SF62">
    <property type="entry name" value="DECAPRENYLPHOSPHORYL-5-PHOSPHORIBOSE PHOSPHATASE RV3807C-RELATED"/>
    <property type="match status" value="1"/>
</dbReference>
<dbReference type="InterPro" id="IPR000326">
    <property type="entry name" value="PAP2/HPO"/>
</dbReference>
<dbReference type="GO" id="GO:0005886">
    <property type="term" value="C:plasma membrane"/>
    <property type="evidence" value="ECO:0007669"/>
    <property type="project" value="UniProtKB-SubCell"/>
</dbReference>
<feature type="transmembrane region" description="Helical" evidence="10">
    <location>
        <begin position="159"/>
        <end position="178"/>
    </location>
</feature>
<organism evidence="12 13">
    <name type="scientific">Pseudoluteimonas lycopersici</name>
    <dbReference type="NCBI Taxonomy" id="1324796"/>
    <lineage>
        <taxon>Bacteria</taxon>
        <taxon>Pseudomonadati</taxon>
        <taxon>Pseudomonadota</taxon>
        <taxon>Gammaproteobacteria</taxon>
        <taxon>Lysobacterales</taxon>
        <taxon>Lysobacteraceae</taxon>
        <taxon>Pseudoluteimonas</taxon>
    </lineage>
</organism>
<dbReference type="EMBL" id="CP041742">
    <property type="protein sequence ID" value="QDQ72657.1"/>
    <property type="molecule type" value="Genomic_DNA"/>
</dbReference>
<comment type="catalytic activity">
    <reaction evidence="9">
        <text>di-trans,octa-cis-undecaprenyl diphosphate + H2O = di-trans,octa-cis-undecaprenyl phosphate + phosphate + H(+)</text>
        <dbReference type="Rhea" id="RHEA:28094"/>
        <dbReference type="ChEBI" id="CHEBI:15377"/>
        <dbReference type="ChEBI" id="CHEBI:15378"/>
        <dbReference type="ChEBI" id="CHEBI:43474"/>
        <dbReference type="ChEBI" id="CHEBI:58405"/>
        <dbReference type="ChEBI" id="CHEBI:60392"/>
        <dbReference type="EC" id="3.6.1.27"/>
    </reaction>
</comment>